<gene>
    <name evidence="1" type="ORF">I6G56_16595</name>
</gene>
<dbReference type="CDD" id="cd10147">
    <property type="entry name" value="Wzt_C-like"/>
    <property type="match status" value="1"/>
</dbReference>
<dbReference type="InterPro" id="IPR027417">
    <property type="entry name" value="P-loop_NTPase"/>
</dbReference>
<dbReference type="EMBL" id="CP065686">
    <property type="protein sequence ID" value="QPS43162.1"/>
    <property type="molecule type" value="Genomic_DNA"/>
</dbReference>
<dbReference type="Gene3D" id="2.70.50.60">
    <property type="entry name" value="abc- transporter (atp binding component) like domain"/>
    <property type="match status" value="1"/>
</dbReference>
<accession>A0A7U4SQN5</accession>
<organism evidence="1 2">
    <name type="scientific">Burkholderia humptydooensis</name>
    <dbReference type="NCBI Taxonomy" id="430531"/>
    <lineage>
        <taxon>Bacteria</taxon>
        <taxon>Pseudomonadati</taxon>
        <taxon>Pseudomonadota</taxon>
        <taxon>Betaproteobacteria</taxon>
        <taxon>Burkholderiales</taxon>
        <taxon>Burkholderiaceae</taxon>
        <taxon>Burkholderia</taxon>
        <taxon>pseudomallei group</taxon>
    </lineage>
</organism>
<sequence length="680" mass="75626">MKGKSKVFAGRVIFDHVQKTAGQAVNAWLSKMLGPGCVTPNLIGSHRDLIRRYGGEYSVISAHIDFQGTGLDPRYQYLTCLREPIDRAISWLFFLLNNHDANMLPGLWEQAERFVAGLGEPCDDFCAEIERSFDPSFIKDIRNPYVEHFSAIAGTMSRTDDEKIAAALSSVEQYDVYGFYEDLPAFLSDVSTLIGLPAPRHIEKVNATRARPGIGQITPLQRKQLEMLNALDIEFYSLLRSRWQRERANRTVVAAPDVARWLPYEPATNRVFSTPEFSLLSATLEGGDTYLHGQIMRFNVVFSINIDVAELGVGIEITDGDGRIAFGCSNSFLKRPLVDLKRGTYCARYYLGADLPEGQYVAGFAFCDNRDRRNNELAYHKKLISFNVVMPRVMPSVGYMSLPADFDCHRTGDAVSAEIHDAAGCLCSDAVADQLAAGETFELPVQLTNASTQTWVSSMLNPIYLSYRWFDYAGCVVASDPKRMPLPVSFIAPGETLTLPMSVVVPDVRGRYRLVATLMFDDKGWFDEYGFTPLSLELTVTDANAPRIYRGADVRLHTQVGHRQMGAMTSSGQEGFLLFGPYVSLPAGYYVVSIEGCCEFPAGSWMDIVCDRGTHVLMRHDVMPGEKGGSIAHFDFELASSANDLEIRVWVSASAKVRIDMLRIERLMGQHEADLMTAVG</sequence>
<dbReference type="Gene3D" id="3.40.50.300">
    <property type="entry name" value="P-loop containing nucleotide triphosphate hydrolases"/>
    <property type="match status" value="1"/>
</dbReference>
<protein>
    <submittedName>
        <fullName evidence="1">Uncharacterized protein</fullName>
    </submittedName>
</protein>
<dbReference type="KEGG" id="bhg:I6G56_16595"/>
<dbReference type="InterPro" id="IPR029439">
    <property type="entry name" value="Wzt_C"/>
</dbReference>
<evidence type="ECO:0000313" key="1">
    <source>
        <dbReference type="EMBL" id="QPS43162.1"/>
    </source>
</evidence>
<dbReference type="RefSeq" id="WP_009913456.1">
    <property type="nucleotide sequence ID" value="NZ_CP013380.1"/>
</dbReference>
<dbReference type="InterPro" id="IPR013783">
    <property type="entry name" value="Ig-like_fold"/>
</dbReference>
<reference evidence="1 2" key="1">
    <citation type="submission" date="2020-12" db="EMBL/GenBank/DDBJ databases">
        <title>FDA dAtabase for Regulatory Grade micrObial Sequences (FDA-ARGOS): Supporting development and validation of Infectious Disease Dx tests.</title>
        <authorList>
            <person name="Nelson B."/>
            <person name="Plummer A."/>
            <person name="Tallon L."/>
            <person name="Sadzewicz L."/>
            <person name="Zhao X."/>
            <person name="Boylan J."/>
            <person name="Ott S."/>
            <person name="Bowen H."/>
            <person name="Vavikolanu K."/>
            <person name="Mehta A."/>
            <person name="Aluvathingal J."/>
            <person name="Nadendla S."/>
            <person name="Myers T."/>
            <person name="Yan Y."/>
            <person name="Sichtig H."/>
        </authorList>
    </citation>
    <scope>NUCLEOTIDE SEQUENCE [LARGE SCALE GENOMIC DNA]</scope>
    <source>
        <strain evidence="1 2">FDAARGOS_899</strain>
    </source>
</reference>
<dbReference type="AlphaFoldDB" id="A0A7U4SQN5"/>
<dbReference type="Proteomes" id="UP000594943">
    <property type="component" value="Chromosome 1"/>
</dbReference>
<name>A0A7U4SQN5_9BURK</name>
<dbReference type="Gene3D" id="2.60.40.10">
    <property type="entry name" value="Immunoglobulins"/>
    <property type="match status" value="1"/>
</dbReference>
<evidence type="ECO:0000313" key="2">
    <source>
        <dbReference type="Proteomes" id="UP000594943"/>
    </source>
</evidence>
<proteinExistence type="predicted"/>
<accession>A0A7T2U015</accession>